<comment type="caution">
    <text evidence="3">The sequence shown here is derived from an EMBL/GenBank/DDBJ whole genome shotgun (WGS) entry which is preliminary data.</text>
</comment>
<dbReference type="AlphaFoldDB" id="A0A327YV48"/>
<evidence type="ECO:0000313" key="3">
    <source>
        <dbReference type="EMBL" id="RAK24441.1"/>
    </source>
</evidence>
<dbReference type="SUPFAM" id="SSF74653">
    <property type="entry name" value="TolA/TonB C-terminal domain"/>
    <property type="match status" value="1"/>
</dbReference>
<keyword evidence="4" id="KW-1185">Reference proteome</keyword>
<dbReference type="GO" id="GO:0031992">
    <property type="term" value="F:energy transducer activity"/>
    <property type="evidence" value="ECO:0007669"/>
    <property type="project" value="TreeGrafter"/>
</dbReference>
<dbReference type="OrthoDB" id="9812355at2"/>
<name>A0A327YV48_9FLAO</name>
<dbReference type="RefSeq" id="WP_111566225.1">
    <property type="nucleotide sequence ID" value="NZ_QLMI01000002.1"/>
</dbReference>
<gene>
    <name evidence="3" type="ORF">B0I03_102300</name>
</gene>
<dbReference type="EMBL" id="QLMI01000002">
    <property type="protein sequence ID" value="RAK24441.1"/>
    <property type="molecule type" value="Genomic_DNA"/>
</dbReference>
<dbReference type="InterPro" id="IPR051045">
    <property type="entry name" value="TonB-dependent_transducer"/>
</dbReference>
<accession>A0A327YV48</accession>
<dbReference type="PROSITE" id="PS52015">
    <property type="entry name" value="TONB_CTD"/>
    <property type="match status" value="1"/>
</dbReference>
<keyword evidence="1" id="KW-0732">Signal</keyword>
<dbReference type="Pfam" id="PF03544">
    <property type="entry name" value="TonB_C"/>
    <property type="match status" value="1"/>
</dbReference>
<sequence>MRFVFLFFVSFLVVNIAVAQDKKISTQDRLKELARVKKEIDEQRKKEWDAYLVRVEESKVAKQQKRQADSIEKTKLADNVKKDVADFPKCDNQESPYYIRKNPTTGFEEKITFTDYIRKHIYNKFRYPEFAMDHELQGRVMVHFVIDKEGNPQIKEANGPKNGLILEEEAIRIIKSLPTAIPATCDGKPINIMYTIPINFQMQE</sequence>
<proteinExistence type="predicted"/>
<dbReference type="Proteomes" id="UP000249620">
    <property type="component" value="Unassembled WGS sequence"/>
</dbReference>
<reference evidence="3 4" key="1">
    <citation type="submission" date="2018-06" db="EMBL/GenBank/DDBJ databases">
        <title>Genomic Encyclopedia of Type Strains, Phase III (KMG-III): the genomes of soil and plant-associated and newly described type strains.</title>
        <authorList>
            <person name="Whitman W."/>
        </authorList>
    </citation>
    <scope>NUCLEOTIDE SEQUENCE [LARGE SCALE GENOMIC DNA]</scope>
    <source>
        <strain evidence="3 4">CGMCC 1.12398</strain>
    </source>
</reference>
<dbReference type="Gene3D" id="3.30.1150.10">
    <property type="match status" value="1"/>
</dbReference>
<feature type="signal peptide" evidence="1">
    <location>
        <begin position="1"/>
        <end position="19"/>
    </location>
</feature>
<evidence type="ECO:0000256" key="1">
    <source>
        <dbReference type="SAM" id="SignalP"/>
    </source>
</evidence>
<evidence type="ECO:0000259" key="2">
    <source>
        <dbReference type="PROSITE" id="PS52015"/>
    </source>
</evidence>
<organism evidence="3 4">
    <name type="scientific">Flavobacterium aquaticum</name>
    <dbReference type="NCBI Taxonomy" id="1236486"/>
    <lineage>
        <taxon>Bacteria</taxon>
        <taxon>Pseudomonadati</taxon>
        <taxon>Bacteroidota</taxon>
        <taxon>Flavobacteriia</taxon>
        <taxon>Flavobacteriales</taxon>
        <taxon>Flavobacteriaceae</taxon>
        <taxon>Flavobacterium</taxon>
    </lineage>
</organism>
<protein>
    <submittedName>
        <fullName evidence="3">TonB family protein</fullName>
    </submittedName>
</protein>
<feature type="chain" id="PRO_5016283918" evidence="1">
    <location>
        <begin position="20"/>
        <end position="204"/>
    </location>
</feature>
<dbReference type="GO" id="GO:0055085">
    <property type="term" value="P:transmembrane transport"/>
    <property type="evidence" value="ECO:0007669"/>
    <property type="project" value="InterPro"/>
</dbReference>
<dbReference type="PANTHER" id="PTHR33446">
    <property type="entry name" value="PROTEIN TONB-RELATED"/>
    <property type="match status" value="1"/>
</dbReference>
<feature type="domain" description="TonB C-terminal" evidence="2">
    <location>
        <begin position="112"/>
        <end position="204"/>
    </location>
</feature>
<dbReference type="PANTHER" id="PTHR33446:SF2">
    <property type="entry name" value="PROTEIN TONB"/>
    <property type="match status" value="1"/>
</dbReference>
<dbReference type="InterPro" id="IPR037682">
    <property type="entry name" value="TonB_C"/>
</dbReference>
<dbReference type="GO" id="GO:0098797">
    <property type="term" value="C:plasma membrane protein complex"/>
    <property type="evidence" value="ECO:0007669"/>
    <property type="project" value="TreeGrafter"/>
</dbReference>
<evidence type="ECO:0000313" key="4">
    <source>
        <dbReference type="Proteomes" id="UP000249620"/>
    </source>
</evidence>